<reference evidence="1 2" key="1">
    <citation type="journal article" date="2019" name="Emerg. Microbes Infect.">
        <title>Comprehensive subspecies identification of 175 nontuberculous mycobacteria species based on 7547 genomic profiles.</title>
        <authorList>
            <person name="Matsumoto Y."/>
            <person name="Kinjo T."/>
            <person name="Motooka D."/>
            <person name="Nabeya D."/>
            <person name="Jung N."/>
            <person name="Uechi K."/>
            <person name="Horii T."/>
            <person name="Iida T."/>
            <person name="Fujita J."/>
            <person name="Nakamura S."/>
        </authorList>
    </citation>
    <scope>NUCLEOTIDE SEQUENCE [LARGE SCALE GENOMIC DNA]</scope>
    <source>
        <strain evidence="1 2">JCM 17322</strain>
    </source>
</reference>
<dbReference type="AlphaFoldDB" id="A0A7I9XVE6"/>
<dbReference type="Proteomes" id="UP000465361">
    <property type="component" value="Unassembled WGS sequence"/>
</dbReference>
<comment type="caution">
    <text evidence="1">The sequence shown here is derived from an EMBL/GenBank/DDBJ whole genome shotgun (WGS) entry which is preliminary data.</text>
</comment>
<name>A0A7I9XVE6_9MYCO</name>
<evidence type="ECO:0000313" key="2">
    <source>
        <dbReference type="Proteomes" id="UP000465361"/>
    </source>
</evidence>
<dbReference type="EMBL" id="BLKW01000002">
    <property type="protein sequence ID" value="GFG73706.1"/>
    <property type="molecule type" value="Genomic_DNA"/>
</dbReference>
<accession>A0A7I9XVE6</accession>
<proteinExistence type="predicted"/>
<evidence type="ECO:0000313" key="1">
    <source>
        <dbReference type="EMBL" id="GFG73706.1"/>
    </source>
</evidence>
<protein>
    <submittedName>
        <fullName evidence="1">Uncharacterized protein</fullName>
    </submittedName>
</protein>
<keyword evidence="2" id="KW-1185">Reference proteome</keyword>
<gene>
    <name evidence="1" type="ORF">MBOT_10710</name>
</gene>
<organism evidence="1 2">
    <name type="scientific">Mycobacterium botniense</name>
    <dbReference type="NCBI Taxonomy" id="84962"/>
    <lineage>
        <taxon>Bacteria</taxon>
        <taxon>Bacillati</taxon>
        <taxon>Actinomycetota</taxon>
        <taxon>Actinomycetes</taxon>
        <taxon>Mycobacteriales</taxon>
        <taxon>Mycobacteriaceae</taxon>
        <taxon>Mycobacterium</taxon>
    </lineage>
</organism>
<sequence>MENVLRQSLVYQACRTLPTRMRKILMDLVKRQLPEGYDVETHFGPATTRGTNGCA</sequence>